<keyword evidence="8" id="KW-1185">Reference proteome</keyword>
<keyword evidence="4 6" id="KW-1133">Transmembrane helix</keyword>
<keyword evidence="5 6" id="KW-0472">Membrane</keyword>
<organism evidence="7 8">
    <name type="scientific">Streptoalloteichus tenebrarius (strain ATCC 17920 / DSM 40477 / JCM 4838 / CBS 697.72 / NBRC 16177 / NCIMB 11028 / NRRL B-12390 / A12253. 1 / ISP 5477)</name>
    <name type="common">Streptomyces tenebrarius</name>
    <dbReference type="NCBI Taxonomy" id="1933"/>
    <lineage>
        <taxon>Bacteria</taxon>
        <taxon>Bacillati</taxon>
        <taxon>Actinomycetota</taxon>
        <taxon>Actinomycetes</taxon>
        <taxon>Pseudonocardiales</taxon>
        <taxon>Pseudonocardiaceae</taxon>
        <taxon>Streptoalloteichus</taxon>
    </lineage>
</organism>
<feature type="transmembrane region" description="Helical" evidence="6">
    <location>
        <begin position="160"/>
        <end position="181"/>
    </location>
</feature>
<evidence type="ECO:0000256" key="1">
    <source>
        <dbReference type="ARBA" id="ARBA00004651"/>
    </source>
</evidence>
<evidence type="ECO:0000256" key="5">
    <source>
        <dbReference type="ARBA" id="ARBA00023136"/>
    </source>
</evidence>
<evidence type="ECO:0000256" key="4">
    <source>
        <dbReference type="ARBA" id="ARBA00022989"/>
    </source>
</evidence>
<dbReference type="PANTHER" id="PTHR39087:SF2">
    <property type="entry name" value="UPF0104 MEMBRANE PROTEIN MJ1595"/>
    <property type="match status" value="1"/>
</dbReference>
<feature type="transmembrane region" description="Helical" evidence="6">
    <location>
        <begin position="120"/>
        <end position="148"/>
    </location>
</feature>
<feature type="transmembrane region" description="Helical" evidence="6">
    <location>
        <begin position="52"/>
        <end position="74"/>
    </location>
</feature>
<feature type="transmembrane region" description="Helical" evidence="6">
    <location>
        <begin position="257"/>
        <end position="279"/>
    </location>
</feature>
<comment type="subcellular location">
    <subcellularLocation>
        <location evidence="1">Cell membrane</location>
        <topology evidence="1">Multi-pass membrane protein</topology>
    </subcellularLocation>
</comment>
<evidence type="ECO:0000313" key="8">
    <source>
        <dbReference type="Proteomes" id="UP001205311"/>
    </source>
</evidence>
<feature type="transmembrane region" description="Helical" evidence="6">
    <location>
        <begin position="95"/>
        <end position="114"/>
    </location>
</feature>
<name>A0ABT1HZT7_STRSD</name>
<evidence type="ECO:0000256" key="6">
    <source>
        <dbReference type="SAM" id="Phobius"/>
    </source>
</evidence>
<proteinExistence type="predicted"/>
<evidence type="ECO:0000256" key="3">
    <source>
        <dbReference type="ARBA" id="ARBA00022692"/>
    </source>
</evidence>
<dbReference type="Pfam" id="PF03706">
    <property type="entry name" value="LPG_synthase_TM"/>
    <property type="match status" value="1"/>
</dbReference>
<dbReference type="Proteomes" id="UP001205311">
    <property type="component" value="Unassembled WGS sequence"/>
</dbReference>
<feature type="transmembrane region" description="Helical" evidence="6">
    <location>
        <begin position="305"/>
        <end position="331"/>
    </location>
</feature>
<evidence type="ECO:0000313" key="7">
    <source>
        <dbReference type="EMBL" id="MCP2261052.1"/>
    </source>
</evidence>
<sequence length="345" mass="36031">MSTLRAPWVRITATAASFALAVTLIAVALPEIVGVSWETIAQQFTSMSVPMALWLVVLWFAGLWAYTYVLTGSLPGLTNAQALTMNAVGSAVSNLLPFGGAAGVAVTFAMAGTWGHRRRAIAISTVVSGVWNMLSRLALPAVGLLALIVSGHLPDRRLTVAAGVAVGTLVAGLGVLVAVLVSDAASRRIGGLLERCARVLPSRWRPAPGRIVDALHKTRHDTVDLMRTAWLQLSLGMLAYLGLQGVLFWWCLEATNAVVAFGPAVAAFALGRLLTTAVITPSGVGVSENGTAALLVAFGSAPGPVAAAVLLFSFFTYAIEIPFGGVAWLAWLGARRRGRLAAAQR</sequence>
<gene>
    <name evidence="7" type="ORF">LX15_004772</name>
</gene>
<reference evidence="7 8" key="1">
    <citation type="submission" date="2022-06" db="EMBL/GenBank/DDBJ databases">
        <title>Genomic Encyclopedia of Archaeal and Bacterial Type Strains, Phase II (KMG-II): from individual species to whole genera.</title>
        <authorList>
            <person name="Goeker M."/>
        </authorList>
    </citation>
    <scope>NUCLEOTIDE SEQUENCE [LARGE SCALE GENOMIC DNA]</scope>
    <source>
        <strain evidence="7 8">DSM 40477</strain>
    </source>
</reference>
<dbReference type="PANTHER" id="PTHR39087">
    <property type="entry name" value="UPF0104 MEMBRANE PROTEIN MJ1595"/>
    <property type="match status" value="1"/>
</dbReference>
<keyword evidence="3 6" id="KW-0812">Transmembrane</keyword>
<accession>A0ABT1HZT7</accession>
<feature type="transmembrane region" description="Helical" evidence="6">
    <location>
        <begin position="229"/>
        <end position="250"/>
    </location>
</feature>
<dbReference type="RefSeq" id="WP_253671892.1">
    <property type="nucleotide sequence ID" value="NZ_JAMTCP010000035.1"/>
</dbReference>
<evidence type="ECO:0000256" key="2">
    <source>
        <dbReference type="ARBA" id="ARBA00022475"/>
    </source>
</evidence>
<protein>
    <submittedName>
        <fullName evidence="7">Uncharacterized membrane protein YbhN, UPF0104 family</fullName>
    </submittedName>
</protein>
<comment type="caution">
    <text evidence="7">The sequence shown here is derived from an EMBL/GenBank/DDBJ whole genome shotgun (WGS) entry which is preliminary data.</text>
</comment>
<dbReference type="InterPro" id="IPR022791">
    <property type="entry name" value="L-PG_synthase/AglD"/>
</dbReference>
<dbReference type="EMBL" id="JAMTCP010000035">
    <property type="protein sequence ID" value="MCP2261052.1"/>
    <property type="molecule type" value="Genomic_DNA"/>
</dbReference>
<keyword evidence="2" id="KW-1003">Cell membrane</keyword>